<organism evidence="1 2">
    <name type="scientific">Podospora bellae-mahoneyi</name>
    <dbReference type="NCBI Taxonomy" id="2093777"/>
    <lineage>
        <taxon>Eukaryota</taxon>
        <taxon>Fungi</taxon>
        <taxon>Dikarya</taxon>
        <taxon>Ascomycota</taxon>
        <taxon>Pezizomycotina</taxon>
        <taxon>Sordariomycetes</taxon>
        <taxon>Sordariomycetidae</taxon>
        <taxon>Sordariales</taxon>
        <taxon>Podosporaceae</taxon>
        <taxon>Podospora</taxon>
    </lineage>
</organism>
<dbReference type="RefSeq" id="XP_062730545.1">
    <property type="nucleotide sequence ID" value="XM_062872759.1"/>
</dbReference>
<accession>A0ABR0FCR7</accession>
<reference evidence="1 2" key="1">
    <citation type="journal article" date="2023" name="bioRxiv">
        <title>High-quality genome assemblies of four members of thePodospora anserinaspecies complex.</title>
        <authorList>
            <person name="Ament-Velasquez S.L."/>
            <person name="Vogan A.A."/>
            <person name="Wallerman O."/>
            <person name="Hartmann F."/>
            <person name="Gautier V."/>
            <person name="Silar P."/>
            <person name="Giraud T."/>
            <person name="Johannesson H."/>
        </authorList>
    </citation>
    <scope>NUCLEOTIDE SEQUENCE [LARGE SCALE GENOMIC DNA]</scope>
    <source>
        <strain evidence="1 2">CBS 112042</strain>
    </source>
</reference>
<dbReference type="EMBL" id="JAFFGZ010000007">
    <property type="protein sequence ID" value="KAK4641569.1"/>
    <property type="molecule type" value="Genomic_DNA"/>
</dbReference>
<evidence type="ECO:0000313" key="1">
    <source>
        <dbReference type="EMBL" id="KAK4641569.1"/>
    </source>
</evidence>
<proteinExistence type="predicted"/>
<dbReference type="GeneID" id="87892042"/>
<sequence>MPVIYLHRRDHEFEQMDNAIIEVENDKERCQVQVLERFCTRRSSVGIDEQRIKRAHPSRLATYTYVEVEFNILDGATERSAKPLKKLESAWRRKRELQHKKEMLELAHRICDKVVNVEYLIHILHKKTPDRKA</sequence>
<protein>
    <submittedName>
        <fullName evidence="1">Uncharacterized protein</fullName>
    </submittedName>
</protein>
<gene>
    <name evidence="1" type="ORF">QC761_0075430</name>
</gene>
<comment type="caution">
    <text evidence="1">The sequence shown here is derived from an EMBL/GenBank/DDBJ whole genome shotgun (WGS) entry which is preliminary data.</text>
</comment>
<evidence type="ECO:0000313" key="2">
    <source>
        <dbReference type="Proteomes" id="UP001322138"/>
    </source>
</evidence>
<name>A0ABR0FCR7_9PEZI</name>
<dbReference type="Proteomes" id="UP001322138">
    <property type="component" value="Unassembled WGS sequence"/>
</dbReference>
<keyword evidence="2" id="KW-1185">Reference proteome</keyword>